<evidence type="ECO:0000313" key="3">
    <source>
        <dbReference type="Proteomes" id="UP000499080"/>
    </source>
</evidence>
<accession>A0A4Y2GEC2</accession>
<comment type="caution">
    <text evidence="2">The sequence shown here is derived from an EMBL/GenBank/DDBJ whole genome shotgun (WGS) entry which is preliminary data.</text>
</comment>
<evidence type="ECO:0000256" key="1">
    <source>
        <dbReference type="SAM" id="MobiDB-lite"/>
    </source>
</evidence>
<feature type="compositionally biased region" description="Basic and acidic residues" evidence="1">
    <location>
        <begin position="1"/>
        <end position="11"/>
    </location>
</feature>
<keyword evidence="3" id="KW-1185">Reference proteome</keyword>
<organism evidence="2 3">
    <name type="scientific">Araneus ventricosus</name>
    <name type="common">Orbweaver spider</name>
    <name type="synonym">Epeira ventricosa</name>
    <dbReference type="NCBI Taxonomy" id="182803"/>
    <lineage>
        <taxon>Eukaryota</taxon>
        <taxon>Metazoa</taxon>
        <taxon>Ecdysozoa</taxon>
        <taxon>Arthropoda</taxon>
        <taxon>Chelicerata</taxon>
        <taxon>Arachnida</taxon>
        <taxon>Araneae</taxon>
        <taxon>Araneomorphae</taxon>
        <taxon>Entelegynae</taxon>
        <taxon>Araneoidea</taxon>
        <taxon>Araneidae</taxon>
        <taxon>Araneus</taxon>
    </lineage>
</organism>
<name>A0A4Y2GEC2_ARAVE</name>
<dbReference type="EMBL" id="BGPR01001321">
    <property type="protein sequence ID" value="GBM51075.1"/>
    <property type="molecule type" value="Genomic_DNA"/>
</dbReference>
<evidence type="ECO:0000313" key="2">
    <source>
        <dbReference type="EMBL" id="GBM51075.1"/>
    </source>
</evidence>
<reference evidence="2 3" key="1">
    <citation type="journal article" date="2019" name="Sci. Rep.">
        <title>Orb-weaving spider Araneus ventricosus genome elucidates the spidroin gene catalogue.</title>
        <authorList>
            <person name="Kono N."/>
            <person name="Nakamura H."/>
            <person name="Ohtoshi R."/>
            <person name="Moran D.A.P."/>
            <person name="Shinohara A."/>
            <person name="Yoshida Y."/>
            <person name="Fujiwara M."/>
            <person name="Mori M."/>
            <person name="Tomita M."/>
            <person name="Arakawa K."/>
        </authorList>
    </citation>
    <scope>NUCLEOTIDE SEQUENCE [LARGE SCALE GENOMIC DNA]</scope>
</reference>
<feature type="region of interest" description="Disordered" evidence="1">
    <location>
        <begin position="1"/>
        <end position="23"/>
    </location>
</feature>
<dbReference type="AlphaFoldDB" id="A0A4Y2GEC2"/>
<proteinExistence type="predicted"/>
<gene>
    <name evidence="2" type="ORF">AVEN_254621_1</name>
</gene>
<sequence>MTNSSETKEGTNEEQMNANETEHPFEEIISGSETSDCEYRLSLLFLRCDAALFSNFRDDSLHRKYLKFFC</sequence>
<dbReference type="Proteomes" id="UP000499080">
    <property type="component" value="Unassembled WGS sequence"/>
</dbReference>
<protein>
    <submittedName>
        <fullName evidence="2">Uncharacterized protein</fullName>
    </submittedName>
</protein>